<feature type="transmembrane region" description="Helical" evidence="11">
    <location>
        <begin position="264"/>
        <end position="284"/>
    </location>
</feature>
<dbReference type="InterPro" id="IPR000353">
    <property type="entry name" value="MHC_II_b_N"/>
</dbReference>
<dbReference type="SUPFAM" id="SSF48726">
    <property type="entry name" value="Immunoglobulin"/>
    <property type="match status" value="2"/>
</dbReference>
<dbReference type="InterPro" id="IPR011162">
    <property type="entry name" value="MHC_I/II-like_Ag-recog"/>
</dbReference>
<dbReference type="SMR" id="A0A6J2VUA9"/>
<accession>A0A6J2VUA9</accession>
<dbReference type="SMART" id="SM00407">
    <property type="entry name" value="IGc1"/>
    <property type="match status" value="2"/>
</dbReference>
<dbReference type="InParanoid" id="A0A6J2VUA9"/>
<evidence type="ECO:0000256" key="8">
    <source>
        <dbReference type="ARBA" id="ARBA00023180"/>
    </source>
</evidence>
<evidence type="ECO:0000313" key="14">
    <source>
        <dbReference type="RefSeq" id="XP_030635518.1"/>
    </source>
</evidence>
<keyword evidence="6 11" id="KW-0472">Membrane</keyword>
<evidence type="ECO:0000256" key="7">
    <source>
        <dbReference type="ARBA" id="ARBA00023157"/>
    </source>
</evidence>
<dbReference type="GO" id="GO:0002250">
    <property type="term" value="P:adaptive immune response"/>
    <property type="evidence" value="ECO:0007669"/>
    <property type="project" value="UniProtKB-KW"/>
</dbReference>
<dbReference type="InterPro" id="IPR003006">
    <property type="entry name" value="Ig/MHC_CS"/>
</dbReference>
<feature type="domain" description="Ig-like" evidence="12">
    <location>
        <begin position="1"/>
        <end position="71"/>
    </location>
</feature>
<evidence type="ECO:0000256" key="4">
    <source>
        <dbReference type="ARBA" id="ARBA00022989"/>
    </source>
</evidence>
<dbReference type="GO" id="GO:0042613">
    <property type="term" value="C:MHC class II protein complex"/>
    <property type="evidence" value="ECO:0007669"/>
    <property type="project" value="UniProtKB-KW"/>
</dbReference>
<protein>
    <submittedName>
        <fullName evidence="14">Rano class II histocompatibility antigen, A beta chain-like</fullName>
    </submittedName>
</protein>
<dbReference type="PANTHER" id="PTHR19944:SF99">
    <property type="entry name" value="HLA CLASS II HISTOCOMPATIBILITY ANTIGEN, DRB1 BETA CHAIN"/>
    <property type="match status" value="1"/>
</dbReference>
<sequence length="294" mass="33858">MTGFYPPAVKVTWTKNNVNVTEGMTLGRYSSNSDGSFSLFSVLGFTPEEGDIYTCTVEHKALLWPLTRELDGYYAHRRVRCATWDMEKAELIDSSYFNKMEYLRYNSTMNKFTGYMEYGLALAEELNRDPAYLRAMYAVMERYCRYYGLKYYPHVNKRVQPEVQLKLIKQASGRHPAMLMCSAYDFYPKAIRLTWLKDGKEVTSDVTSSEEMADGDWYYQSHSHLEYMPKSGEKISCMVEHASFSKSMIYDWNPGLSGLEKGKIAVGACVLMLGMTAAVAGLIYHRKKYKGQWE</sequence>
<dbReference type="Proteomes" id="UP000504632">
    <property type="component" value="Chromosome 1"/>
</dbReference>
<feature type="domain" description="Ig-like" evidence="12">
    <location>
        <begin position="161"/>
        <end position="249"/>
    </location>
</feature>
<dbReference type="SMART" id="SM00921">
    <property type="entry name" value="MHC_II_beta"/>
    <property type="match status" value="1"/>
</dbReference>
<evidence type="ECO:0000256" key="3">
    <source>
        <dbReference type="ARBA" id="ARBA00022859"/>
    </source>
</evidence>
<keyword evidence="10" id="KW-0393">Immunoglobulin domain</keyword>
<dbReference type="InterPro" id="IPR003597">
    <property type="entry name" value="Ig_C1-set"/>
</dbReference>
<keyword evidence="4 11" id="KW-1133">Transmembrane helix</keyword>
<dbReference type="InterPro" id="IPR014745">
    <property type="entry name" value="MHC_II_a/b_N"/>
</dbReference>
<evidence type="ECO:0000256" key="1">
    <source>
        <dbReference type="ARBA" id="ARBA00004479"/>
    </source>
</evidence>
<dbReference type="AlphaFoldDB" id="A0A6J2VUA9"/>
<reference evidence="14" key="1">
    <citation type="submission" date="2025-08" db="UniProtKB">
        <authorList>
            <consortium name="RefSeq"/>
        </authorList>
    </citation>
    <scope>IDENTIFICATION</scope>
</reference>
<proteinExistence type="predicted"/>
<dbReference type="PROSITE" id="PS50835">
    <property type="entry name" value="IG_LIKE"/>
    <property type="match status" value="2"/>
</dbReference>
<dbReference type="RefSeq" id="XP_030635518.1">
    <property type="nucleotide sequence ID" value="XM_030779658.1"/>
</dbReference>
<dbReference type="InterPro" id="IPR013783">
    <property type="entry name" value="Ig-like_fold"/>
</dbReference>
<evidence type="ECO:0000256" key="5">
    <source>
        <dbReference type="ARBA" id="ARBA00023130"/>
    </source>
</evidence>
<evidence type="ECO:0000259" key="12">
    <source>
        <dbReference type="PROSITE" id="PS50835"/>
    </source>
</evidence>
<dbReference type="SUPFAM" id="SSF54452">
    <property type="entry name" value="MHC antigen-recognition domain"/>
    <property type="match status" value="1"/>
</dbReference>
<dbReference type="Pfam" id="PF07654">
    <property type="entry name" value="C1-set"/>
    <property type="match status" value="2"/>
</dbReference>
<evidence type="ECO:0000256" key="6">
    <source>
        <dbReference type="ARBA" id="ARBA00023136"/>
    </source>
</evidence>
<evidence type="ECO:0000256" key="10">
    <source>
        <dbReference type="ARBA" id="ARBA00023319"/>
    </source>
</evidence>
<dbReference type="OrthoDB" id="9940220at2759"/>
<dbReference type="InterPro" id="IPR050160">
    <property type="entry name" value="MHC/Immunoglobulin"/>
</dbReference>
<keyword evidence="2 11" id="KW-0812">Transmembrane</keyword>
<keyword evidence="8" id="KW-0325">Glycoprotein</keyword>
<name>A0A6J2VUA9_CHACN</name>
<evidence type="ECO:0000256" key="2">
    <source>
        <dbReference type="ARBA" id="ARBA00022692"/>
    </source>
</evidence>
<dbReference type="PANTHER" id="PTHR19944">
    <property type="entry name" value="MHC CLASS II-RELATED"/>
    <property type="match status" value="1"/>
</dbReference>
<dbReference type="InterPro" id="IPR036179">
    <property type="entry name" value="Ig-like_dom_sf"/>
</dbReference>
<dbReference type="Gene3D" id="3.10.320.10">
    <property type="entry name" value="Class II Histocompatibility Antigen, M Beta Chain, Chain B, domain 1"/>
    <property type="match status" value="1"/>
</dbReference>
<organism evidence="13 14">
    <name type="scientific">Chanos chanos</name>
    <name type="common">Milkfish</name>
    <name type="synonym">Mugil chanos</name>
    <dbReference type="NCBI Taxonomy" id="29144"/>
    <lineage>
        <taxon>Eukaryota</taxon>
        <taxon>Metazoa</taxon>
        <taxon>Chordata</taxon>
        <taxon>Craniata</taxon>
        <taxon>Vertebrata</taxon>
        <taxon>Euteleostomi</taxon>
        <taxon>Actinopterygii</taxon>
        <taxon>Neopterygii</taxon>
        <taxon>Teleostei</taxon>
        <taxon>Ostariophysi</taxon>
        <taxon>Gonorynchiformes</taxon>
        <taxon>Chanidae</taxon>
        <taxon>Chanos</taxon>
    </lineage>
</organism>
<keyword evidence="13" id="KW-1185">Reference proteome</keyword>
<evidence type="ECO:0000256" key="9">
    <source>
        <dbReference type="ARBA" id="ARBA00023182"/>
    </source>
</evidence>
<keyword evidence="7" id="KW-1015">Disulfide bond</keyword>
<evidence type="ECO:0000256" key="11">
    <source>
        <dbReference type="SAM" id="Phobius"/>
    </source>
</evidence>
<keyword evidence="3" id="KW-0391">Immunity</keyword>
<comment type="subcellular location">
    <subcellularLocation>
        <location evidence="1">Membrane</location>
        <topology evidence="1">Single-pass type I membrane protein</topology>
    </subcellularLocation>
</comment>
<gene>
    <name evidence="14" type="primary">LOC115816637</name>
</gene>
<dbReference type="PROSITE" id="PS00290">
    <property type="entry name" value="IG_MHC"/>
    <property type="match status" value="1"/>
</dbReference>
<keyword evidence="5" id="KW-1064">Adaptive immunity</keyword>
<dbReference type="InterPro" id="IPR007110">
    <property type="entry name" value="Ig-like_dom"/>
</dbReference>
<dbReference type="Gene3D" id="2.60.40.10">
    <property type="entry name" value="Immunoglobulins"/>
    <property type="match status" value="2"/>
</dbReference>
<dbReference type="GO" id="GO:0002504">
    <property type="term" value="P:antigen processing and presentation of peptide or polysaccharide antigen via MHC class II"/>
    <property type="evidence" value="ECO:0007669"/>
    <property type="project" value="UniProtKB-KW"/>
</dbReference>
<dbReference type="Pfam" id="PF00969">
    <property type="entry name" value="MHC_II_beta"/>
    <property type="match status" value="1"/>
</dbReference>
<evidence type="ECO:0000313" key="13">
    <source>
        <dbReference type="Proteomes" id="UP000504632"/>
    </source>
</evidence>
<keyword evidence="9" id="KW-0491">MHC II</keyword>
<dbReference type="GeneID" id="115816637"/>